<keyword evidence="4 8" id="KW-0406">Ion transport</keyword>
<dbReference type="HAMAP" id="MF_01416">
    <property type="entry name" value="ATP_synth_delta_bact"/>
    <property type="match status" value="1"/>
</dbReference>
<dbReference type="STRING" id="401562.NS365_06615"/>
<dbReference type="InterPro" id="IPR000711">
    <property type="entry name" value="ATPase_OSCP/dsu"/>
</dbReference>
<dbReference type="NCBIfam" id="NF004406">
    <property type="entry name" value="PRK05758.3-2"/>
    <property type="match status" value="1"/>
</dbReference>
<dbReference type="RefSeq" id="WP_058599475.1">
    <property type="nucleotide sequence ID" value="NZ_LDPZ01000070.1"/>
</dbReference>
<evidence type="ECO:0000256" key="8">
    <source>
        <dbReference type="HAMAP-Rule" id="MF_01416"/>
    </source>
</evidence>
<dbReference type="PATRIC" id="fig|401562.3.peg.4743"/>
<dbReference type="GO" id="GO:0045259">
    <property type="term" value="C:proton-transporting ATP synthase complex"/>
    <property type="evidence" value="ECO:0007669"/>
    <property type="project" value="UniProtKB-KW"/>
</dbReference>
<dbReference type="GO" id="GO:0005886">
    <property type="term" value="C:plasma membrane"/>
    <property type="evidence" value="ECO:0007669"/>
    <property type="project" value="UniProtKB-SubCell"/>
</dbReference>
<evidence type="ECO:0000313" key="11">
    <source>
        <dbReference type="Proteomes" id="UP000078272"/>
    </source>
</evidence>
<dbReference type="PRINTS" id="PR00125">
    <property type="entry name" value="ATPASEDELTA"/>
</dbReference>
<proteinExistence type="inferred from homology"/>
<dbReference type="OrthoDB" id="9796185at2"/>
<evidence type="ECO:0000313" key="9">
    <source>
        <dbReference type="EMBL" id="KTQ84636.1"/>
    </source>
</evidence>
<dbReference type="Pfam" id="PF00213">
    <property type="entry name" value="OSCP"/>
    <property type="match status" value="1"/>
</dbReference>
<organism evidence="9 11">
    <name type="scientific">Aureimonas ureilytica</name>
    <dbReference type="NCBI Taxonomy" id="401562"/>
    <lineage>
        <taxon>Bacteria</taxon>
        <taxon>Pseudomonadati</taxon>
        <taxon>Pseudomonadota</taxon>
        <taxon>Alphaproteobacteria</taxon>
        <taxon>Hyphomicrobiales</taxon>
        <taxon>Aurantimonadaceae</taxon>
        <taxon>Aureimonas</taxon>
    </lineage>
</organism>
<dbReference type="SUPFAM" id="SSF47928">
    <property type="entry name" value="N-terminal domain of the delta subunit of the F1F0-ATP synthase"/>
    <property type="match status" value="1"/>
</dbReference>
<comment type="subcellular location">
    <subcellularLocation>
        <location evidence="8">Cell membrane</location>
        <topology evidence="8">Peripheral membrane protein</topology>
    </subcellularLocation>
    <subcellularLocation>
        <location evidence="1">Membrane</location>
    </subcellularLocation>
</comment>
<dbReference type="NCBIfam" id="NF004402">
    <property type="entry name" value="PRK05758.2-2"/>
    <property type="match status" value="1"/>
</dbReference>
<comment type="function">
    <text evidence="8">F(1)F(0) ATP synthase produces ATP from ADP in the presence of a proton or sodium gradient. F-type ATPases consist of two structural domains, F(1) containing the extramembraneous catalytic core and F(0) containing the membrane proton channel, linked together by a central stalk and a peripheral stalk. During catalysis, ATP synthesis in the catalytic domain of F(1) is coupled via a rotary mechanism of the central stalk subunits to proton translocation.</text>
</comment>
<dbReference type="Gene3D" id="1.10.520.20">
    <property type="entry name" value="N-terminal domain of the delta subunit of the F1F0-ATP synthase"/>
    <property type="match status" value="1"/>
</dbReference>
<protein>
    <recommendedName>
        <fullName evidence="8">ATP synthase subunit delta</fullName>
    </recommendedName>
    <alternativeName>
        <fullName evidence="8">ATP synthase F(1) sector subunit delta</fullName>
    </alternativeName>
    <alternativeName>
        <fullName evidence="8">F-type ATPase subunit delta</fullName>
        <shortName evidence="8">F-ATPase subunit delta</shortName>
    </alternativeName>
</protein>
<dbReference type="Proteomes" id="UP000078529">
    <property type="component" value="Unassembled WGS sequence"/>
</dbReference>
<gene>
    <name evidence="8" type="primary">atpH</name>
    <name evidence="9" type="ORF">NS226_21430</name>
    <name evidence="10" type="ORF">NS365_06615</name>
</gene>
<dbReference type="AlphaFoldDB" id="A0A175R2W5"/>
<keyword evidence="3 8" id="KW-0375">Hydrogen ion transport</keyword>
<keyword evidence="2 8" id="KW-0813">Transport</keyword>
<dbReference type="NCBIfam" id="TIGR01145">
    <property type="entry name" value="ATP_synt_delta"/>
    <property type="match status" value="1"/>
</dbReference>
<evidence type="ECO:0000256" key="4">
    <source>
        <dbReference type="ARBA" id="ARBA00023065"/>
    </source>
</evidence>
<evidence type="ECO:0000256" key="1">
    <source>
        <dbReference type="ARBA" id="ARBA00004370"/>
    </source>
</evidence>
<evidence type="ECO:0000256" key="6">
    <source>
        <dbReference type="ARBA" id="ARBA00023196"/>
    </source>
</evidence>
<dbReference type="PANTHER" id="PTHR11910">
    <property type="entry name" value="ATP SYNTHASE DELTA CHAIN"/>
    <property type="match status" value="1"/>
</dbReference>
<evidence type="ECO:0000313" key="10">
    <source>
        <dbReference type="EMBL" id="KTR06780.1"/>
    </source>
</evidence>
<comment type="caution">
    <text evidence="9">The sequence shown here is derived from an EMBL/GenBank/DDBJ whole genome shotgun (WGS) entry which is preliminary data.</text>
</comment>
<dbReference type="PROSITE" id="PS00389">
    <property type="entry name" value="ATPASE_DELTA"/>
    <property type="match status" value="1"/>
</dbReference>
<sequence length="186" mass="20085">MATSSSPVSGVAERYAQSLFELARDEGSLETTEQELVQFQSLIDENADFRRLVESPAFTSDEQLRAIGAIVAAVGPSVLVGNFLKVVASNRRLFALPSIVRGFRQMAAAHRGEVEAEVVSAHALNDEQRRELASALGAYTQKTVTMRESVDPALLGGLVVRIGSRQIDTSLRTKLSSLKLALKEVG</sequence>
<comment type="function">
    <text evidence="8">This protein is part of the stalk that links CF(0) to CF(1). It either transmits conformational changes from CF(0) to CF(1) or is implicated in proton conduction.</text>
</comment>
<keyword evidence="6 8" id="KW-0139">CF(1)</keyword>
<evidence type="ECO:0000256" key="2">
    <source>
        <dbReference type="ARBA" id="ARBA00022448"/>
    </source>
</evidence>
<keyword evidence="12" id="KW-1185">Reference proteome</keyword>
<name>A0A175R2W5_9HYPH</name>
<keyword evidence="8" id="KW-1003">Cell membrane</keyword>
<evidence type="ECO:0000256" key="7">
    <source>
        <dbReference type="ARBA" id="ARBA00023310"/>
    </source>
</evidence>
<dbReference type="EMBL" id="LDPZ01000070">
    <property type="protein sequence ID" value="KTQ84636.1"/>
    <property type="molecule type" value="Genomic_DNA"/>
</dbReference>
<reference evidence="11 12" key="1">
    <citation type="journal article" date="2016" name="Front. Microbiol.">
        <title>Genomic Resource of Rice Seed Associated Bacteria.</title>
        <authorList>
            <person name="Midha S."/>
            <person name="Bansal K."/>
            <person name="Sharma S."/>
            <person name="Kumar N."/>
            <person name="Patil P.P."/>
            <person name="Chaudhry V."/>
            <person name="Patil P.B."/>
        </authorList>
    </citation>
    <scope>NUCLEOTIDE SEQUENCE [LARGE SCALE GENOMIC DNA]</scope>
    <source>
        <strain evidence="9 11">NS226</strain>
        <strain evidence="10 12">NS365</strain>
    </source>
</reference>
<dbReference type="InterPro" id="IPR020781">
    <property type="entry name" value="ATPase_OSCP/d_CS"/>
</dbReference>
<dbReference type="Proteomes" id="UP000078272">
    <property type="component" value="Unassembled WGS sequence"/>
</dbReference>
<dbReference type="InterPro" id="IPR026015">
    <property type="entry name" value="ATP_synth_OSCP/delta_N_sf"/>
</dbReference>
<evidence type="ECO:0000256" key="5">
    <source>
        <dbReference type="ARBA" id="ARBA00023136"/>
    </source>
</evidence>
<dbReference type="GO" id="GO:0046933">
    <property type="term" value="F:proton-transporting ATP synthase activity, rotational mechanism"/>
    <property type="evidence" value="ECO:0007669"/>
    <property type="project" value="UniProtKB-UniRule"/>
</dbReference>
<comment type="similarity">
    <text evidence="8">Belongs to the ATPase delta chain family.</text>
</comment>
<keyword evidence="7 8" id="KW-0066">ATP synthesis</keyword>
<accession>A0A175R2W5</accession>
<keyword evidence="5 8" id="KW-0472">Membrane</keyword>
<dbReference type="EMBL" id="LDQA01000015">
    <property type="protein sequence ID" value="KTR06780.1"/>
    <property type="molecule type" value="Genomic_DNA"/>
</dbReference>
<evidence type="ECO:0000313" key="12">
    <source>
        <dbReference type="Proteomes" id="UP000078529"/>
    </source>
</evidence>
<evidence type="ECO:0000256" key="3">
    <source>
        <dbReference type="ARBA" id="ARBA00022781"/>
    </source>
</evidence>